<dbReference type="EMBL" id="LT670844">
    <property type="protein sequence ID" value="SHL16374.1"/>
    <property type="molecule type" value="Genomic_DNA"/>
</dbReference>
<dbReference type="Proteomes" id="UP000189935">
    <property type="component" value="Chromosome I"/>
</dbReference>
<evidence type="ECO:0000313" key="3">
    <source>
        <dbReference type="Proteomes" id="UP000189935"/>
    </source>
</evidence>
<keyword evidence="1" id="KW-0732">Signal</keyword>
<sequence>MSGMITRILAALSLALICLALPASAQEITRIRGTVDRMEGPVYVIKSRDGTELKLTLTDNPLFVAIAPSTMADIKPGMFVGSAGMMQPDGTQKAIEVHIFPESMRGTGEGHYDWDLKPASKMTNGNVEQSVAGVDGPVLSVKYKDGEKKLVVTPETVVVTYVPGSKDEIKPGTKVFVAAKKQPDGTFQAPRITYGRDGAGPAF</sequence>
<evidence type="ECO:0008006" key="4">
    <source>
        <dbReference type="Google" id="ProtNLM"/>
    </source>
</evidence>
<evidence type="ECO:0000256" key="1">
    <source>
        <dbReference type="SAM" id="SignalP"/>
    </source>
</evidence>
<feature type="signal peptide" evidence="1">
    <location>
        <begin position="1"/>
        <end position="25"/>
    </location>
</feature>
<name>A0A1M6YDI8_9BRAD</name>
<reference evidence="2 3" key="1">
    <citation type="submission" date="2016-11" db="EMBL/GenBank/DDBJ databases">
        <authorList>
            <person name="Jaros S."/>
            <person name="Januszkiewicz K."/>
            <person name="Wedrychowicz H."/>
        </authorList>
    </citation>
    <scope>NUCLEOTIDE SEQUENCE [LARGE SCALE GENOMIC DNA]</scope>
    <source>
        <strain evidence="2 3">GAS499</strain>
    </source>
</reference>
<feature type="chain" id="PRO_5012522815" description="DUF5666 domain-containing protein" evidence="1">
    <location>
        <begin position="26"/>
        <end position="203"/>
    </location>
</feature>
<organism evidence="2 3">
    <name type="scientific">Bradyrhizobium lablabi</name>
    <dbReference type="NCBI Taxonomy" id="722472"/>
    <lineage>
        <taxon>Bacteria</taxon>
        <taxon>Pseudomonadati</taxon>
        <taxon>Pseudomonadota</taxon>
        <taxon>Alphaproteobacteria</taxon>
        <taxon>Hyphomicrobiales</taxon>
        <taxon>Nitrobacteraceae</taxon>
        <taxon>Bradyrhizobium</taxon>
    </lineage>
</organism>
<evidence type="ECO:0000313" key="2">
    <source>
        <dbReference type="EMBL" id="SHL16374.1"/>
    </source>
</evidence>
<dbReference type="AlphaFoldDB" id="A0A1M6YDI8"/>
<proteinExistence type="predicted"/>
<gene>
    <name evidence="2" type="ORF">SAMN05444159_5177</name>
</gene>
<accession>A0A1M6YDI8</accession>
<protein>
    <recommendedName>
        <fullName evidence="4">DUF5666 domain-containing protein</fullName>
    </recommendedName>
</protein>
<dbReference type="RefSeq" id="WP_244562057.1">
    <property type="nucleotide sequence ID" value="NZ_LT670844.1"/>
</dbReference>